<comment type="caution">
    <text evidence="1">The sequence shown here is derived from an EMBL/GenBank/DDBJ whole genome shotgun (WGS) entry which is preliminary data.</text>
</comment>
<gene>
    <name evidence="1" type="ORF">PGIGA_G00144610</name>
</gene>
<protein>
    <submittedName>
        <fullName evidence="1">Uncharacterized protein</fullName>
    </submittedName>
</protein>
<sequence>MALVKIGLQLQLLLYSVSGFSPGEFSNQIPSPTVLAPLEVLKRFDPCCLQTPPPPPLFPPPPSAWRRGQVFPEYVEGERGRGRDEDDVIQHCLAGPPGPPGPAGPPGQNGIPGVQGPKGDKGDIGRPGSKGRTGRPGLPGRPGSAGRPGPEGPKGEKGDHGLMGSPGMRGPVGAKGLPGYKGEKGSHGEPGVPGPKGDKGVSGHAGMLGQKGEMGPKGEAGVTGMRGPTGRPGKRGKQGSKGETGRIGPMGPLGPPGPSGQPGPPGVPASVLYVGGEKGEKGMPGPPGQCDCSSFDTNGPGSASLQRRDKFTKVSEIFVVNGEKELSDLDTENALAFCKEQKSLYFKDTNGWQPIQLLPLHVTERKKRATWMCGDGEVQLLNGEECDDGNKVVTDECVGCKKAYCGDGYRHNGAEECDGKDFGYQTCKTYLPGTFGQLRCTESCIIDSTGCKYVT</sequence>
<name>A0ACC5XMA3_PANGG</name>
<dbReference type="EMBL" id="CM040476">
    <property type="protein sequence ID" value="MCI4392315.1"/>
    <property type="molecule type" value="Genomic_DNA"/>
</dbReference>
<keyword evidence="2" id="KW-1185">Reference proteome</keyword>
<reference evidence="1 2" key="1">
    <citation type="journal article" date="2022" name="bioRxiv">
        <title>An ancient truncated duplication of the anti-Mullerian hormone receptor type 2 gene is a potential conserved master sex determinant in the Pangasiidae catfish family.</title>
        <authorList>
            <person name="Wen M."/>
            <person name="Pan Q."/>
            <person name="Jouanno E."/>
            <person name="Montfort J."/>
            <person name="Zahm M."/>
            <person name="Cabau C."/>
            <person name="Klopp C."/>
            <person name="Iampietro C."/>
            <person name="Roques C."/>
            <person name="Bouchez O."/>
            <person name="Castinel A."/>
            <person name="Donnadieu C."/>
            <person name="Parrinello H."/>
            <person name="Poncet C."/>
            <person name="Belmonte E."/>
            <person name="Gautier V."/>
            <person name="Avarre J.-C."/>
            <person name="Dugue R."/>
            <person name="Gustiano R."/>
            <person name="Ha T.T.T."/>
            <person name="Campet M."/>
            <person name="Sriphairoj K."/>
            <person name="Ribolli J."/>
            <person name="de Almeida F.L."/>
            <person name="Desvignes T."/>
            <person name="Postlethwait J.H."/>
            <person name="Bucao C.F."/>
            <person name="Robinson-Rechavi M."/>
            <person name="Bobe J."/>
            <person name="Herpin A."/>
            <person name="Guiguen Y."/>
        </authorList>
    </citation>
    <scope>NUCLEOTIDE SEQUENCE [LARGE SCALE GENOMIC DNA]</scope>
    <source>
        <strain evidence="1">YG-Dec2019</strain>
    </source>
</reference>
<accession>A0ACC5XMA3</accession>
<proteinExistence type="predicted"/>
<dbReference type="Proteomes" id="UP000829447">
    <property type="component" value="Linkage Group LG23"/>
</dbReference>
<organism evidence="1 2">
    <name type="scientific">Pangasianodon gigas</name>
    <name type="common">Mekong giant catfish</name>
    <name type="synonym">Pangasius gigas</name>
    <dbReference type="NCBI Taxonomy" id="30993"/>
    <lineage>
        <taxon>Eukaryota</taxon>
        <taxon>Metazoa</taxon>
        <taxon>Chordata</taxon>
        <taxon>Craniata</taxon>
        <taxon>Vertebrata</taxon>
        <taxon>Euteleostomi</taxon>
        <taxon>Actinopterygii</taxon>
        <taxon>Neopterygii</taxon>
        <taxon>Teleostei</taxon>
        <taxon>Ostariophysi</taxon>
        <taxon>Siluriformes</taxon>
        <taxon>Pangasiidae</taxon>
        <taxon>Pangasianodon</taxon>
    </lineage>
</organism>
<evidence type="ECO:0000313" key="1">
    <source>
        <dbReference type="EMBL" id="MCI4392315.1"/>
    </source>
</evidence>
<evidence type="ECO:0000313" key="2">
    <source>
        <dbReference type="Proteomes" id="UP000829447"/>
    </source>
</evidence>